<dbReference type="Pfam" id="PF13783">
    <property type="entry name" value="DUF4177"/>
    <property type="match status" value="1"/>
</dbReference>
<dbReference type="EMBL" id="JAPDHW010000027">
    <property type="protein sequence ID" value="MCW3170749.1"/>
    <property type="molecule type" value="Genomic_DNA"/>
</dbReference>
<name>A0ABT3I3V1_9FLAO</name>
<keyword evidence="2" id="KW-1185">Reference proteome</keyword>
<protein>
    <submittedName>
        <fullName evidence="1">DUF4177 domain-containing protein</fullName>
    </submittedName>
</protein>
<accession>A0ABT3I3V1</accession>
<sequence>MKKFEYKTLEFQADDSKFTKSMSVESNEIETILNDLGEEGWELVNSVDYVVNGFTTKVILFFKKEK</sequence>
<comment type="caution">
    <text evidence="1">The sequence shown here is derived from an EMBL/GenBank/DDBJ whole genome shotgun (WGS) entry which is preliminary data.</text>
</comment>
<dbReference type="RefSeq" id="WP_264751879.1">
    <property type="nucleotide sequence ID" value="NZ_JAPDHW010000027.1"/>
</dbReference>
<reference evidence="1" key="1">
    <citation type="submission" date="2022-10" db="EMBL/GenBank/DDBJ databases">
        <title>Chryseobacterium babae sp. nov. isolated from the gut of the beetle Oryctes rhinoceros, and Chryseobacterium kimseyorum sp. nov., isolated from a stick insect rearing cage.</title>
        <authorList>
            <person name="Shelomi M."/>
            <person name="Han C.-J."/>
            <person name="Chen W.-M."/>
            <person name="Chen H.-K."/>
            <person name="Liaw S.-J."/>
            <person name="Muhle E."/>
            <person name="Clermont D."/>
        </authorList>
    </citation>
    <scope>NUCLEOTIDE SEQUENCE</scope>
    <source>
        <strain evidence="1">09-1422</strain>
    </source>
</reference>
<gene>
    <name evidence="1" type="ORF">OMO38_19640</name>
</gene>
<evidence type="ECO:0000313" key="2">
    <source>
        <dbReference type="Proteomes" id="UP001163731"/>
    </source>
</evidence>
<evidence type="ECO:0000313" key="1">
    <source>
        <dbReference type="EMBL" id="MCW3170749.1"/>
    </source>
</evidence>
<dbReference type="Proteomes" id="UP001163731">
    <property type="component" value="Unassembled WGS sequence"/>
</dbReference>
<proteinExistence type="predicted"/>
<dbReference type="InterPro" id="IPR025234">
    <property type="entry name" value="YjzH-like"/>
</dbReference>
<organism evidence="1 2">
    <name type="scientific">Chryseobacterium kimseyorum</name>
    <dbReference type="NCBI Taxonomy" id="2984028"/>
    <lineage>
        <taxon>Bacteria</taxon>
        <taxon>Pseudomonadati</taxon>
        <taxon>Bacteroidota</taxon>
        <taxon>Flavobacteriia</taxon>
        <taxon>Flavobacteriales</taxon>
        <taxon>Weeksellaceae</taxon>
        <taxon>Chryseobacterium group</taxon>
        <taxon>Chryseobacterium</taxon>
    </lineage>
</organism>